<proteinExistence type="predicted"/>
<reference evidence="1" key="1">
    <citation type="submission" date="2020-02" db="EMBL/GenBank/DDBJ databases">
        <authorList>
            <person name="Meier V. D."/>
        </authorList>
    </citation>
    <scope>NUCLEOTIDE SEQUENCE</scope>
    <source>
        <strain evidence="1">AVDCRST_MAG21</strain>
    </source>
</reference>
<name>A0A6J4MX96_9ACTN</name>
<dbReference type="EMBL" id="CADCUL010000090">
    <property type="protein sequence ID" value="CAA9371440.1"/>
    <property type="molecule type" value="Genomic_DNA"/>
</dbReference>
<dbReference type="AlphaFoldDB" id="A0A6J4MX96"/>
<gene>
    <name evidence="1" type="ORF">AVDCRST_MAG21-831</name>
</gene>
<dbReference type="InterPro" id="IPR011009">
    <property type="entry name" value="Kinase-like_dom_sf"/>
</dbReference>
<dbReference type="Gene3D" id="3.90.1200.10">
    <property type="match status" value="1"/>
</dbReference>
<accession>A0A6J4MX96</accession>
<evidence type="ECO:0008006" key="2">
    <source>
        <dbReference type="Google" id="ProtNLM"/>
    </source>
</evidence>
<dbReference type="SUPFAM" id="SSF56112">
    <property type="entry name" value="Protein kinase-like (PK-like)"/>
    <property type="match status" value="1"/>
</dbReference>
<protein>
    <recommendedName>
        <fullName evidence="2">Aminoglycoside phosphotransferase domain-containing protein</fullName>
    </recommendedName>
</protein>
<sequence length="380" mass="42380">MAVPAAEKRYAHWPVRLPESLRMVASDEQTAWYQDQVVLGDGRIVPVRATAYRPCWEQLPAPVRDAVEAAAGSAVVATWSAGTGFTPGFASRLSLADGRRVFVKAASSADDRLHGWPMSEAYREEQRKLSHLSADGVDIGAPPLLWHRSLEVEGDRWIILAFAHVEGRPPRRPWRPDELRLVLDRFIEVAPALSSPPAELALEEVADHLVGDLRPRLEHIRDRVGDSHWLDTVERLAGRAHDHLAGSSVVHMDLRDDNVLIGTDRRVWFVDWNWPVVGAAWIDLVCLLLSARGDGHDVDALLAGHPLTSDVDPVAVDCLLAVLLSFWMARSADEVPHGSPYLRDHQTWYAEVTRSWLQERLARRRPKHSAGDAQQAVPRG</sequence>
<evidence type="ECO:0000313" key="1">
    <source>
        <dbReference type="EMBL" id="CAA9371440.1"/>
    </source>
</evidence>
<organism evidence="1">
    <name type="scientific">uncultured Nocardioidaceae bacterium</name>
    <dbReference type="NCBI Taxonomy" id="253824"/>
    <lineage>
        <taxon>Bacteria</taxon>
        <taxon>Bacillati</taxon>
        <taxon>Actinomycetota</taxon>
        <taxon>Actinomycetes</taxon>
        <taxon>Propionibacteriales</taxon>
        <taxon>Nocardioidaceae</taxon>
        <taxon>environmental samples</taxon>
    </lineage>
</organism>